<name>A0A8D4SS09_9GAMM</name>
<proteinExistence type="predicted"/>
<protein>
    <submittedName>
        <fullName evidence="1">Uncharacterized protein</fullName>
    </submittedName>
</protein>
<accession>A0A8D4SS09</accession>
<dbReference type="EMBL" id="CP032482">
    <property type="protein sequence ID" value="AYD43790.1"/>
    <property type="molecule type" value="Genomic_DNA"/>
</dbReference>
<gene>
    <name evidence="1" type="ORF">DXZ79_08795</name>
</gene>
<reference evidence="1 2" key="1">
    <citation type="submission" date="2018-09" db="EMBL/GenBank/DDBJ databases">
        <title>Yersinia kristensenii subsp. rochesterensis subsp. nov., Isolated from Human Feces.</title>
        <authorList>
            <person name="Cunningham S.A."/>
            <person name="Jeraldo P."/>
            <person name="Patel R."/>
        </authorList>
    </citation>
    <scope>NUCLEOTIDE SEQUENCE [LARGE SCALE GENOMIC DNA]</scope>
    <source>
        <strain evidence="1 2">ATCC BAA-2637</strain>
    </source>
</reference>
<dbReference type="Proteomes" id="UP000265864">
    <property type="component" value="Chromosome"/>
</dbReference>
<evidence type="ECO:0000313" key="2">
    <source>
        <dbReference type="Proteomes" id="UP000265864"/>
    </source>
</evidence>
<dbReference type="AlphaFoldDB" id="A0A8D4SS09"/>
<sequence>MYCVQQHSEVIIIFMADKKIINETHQIASRRGNGQLRREIWVDRFGTITRYNLAYINHCLSQGDNGRVIGYDNAHGFHHRHYLGAIESVDFVSFEQIEDCFQKDWTSLRRS</sequence>
<organism evidence="1 2">
    <name type="scientific">Yersinia rochesterensis</name>
    <dbReference type="NCBI Taxonomy" id="1604335"/>
    <lineage>
        <taxon>Bacteria</taxon>
        <taxon>Pseudomonadati</taxon>
        <taxon>Pseudomonadota</taxon>
        <taxon>Gammaproteobacteria</taxon>
        <taxon>Enterobacterales</taxon>
        <taxon>Yersiniaceae</taxon>
        <taxon>Yersinia</taxon>
    </lineage>
</organism>
<evidence type="ECO:0000313" key="1">
    <source>
        <dbReference type="EMBL" id="AYD43790.1"/>
    </source>
</evidence>